<protein>
    <submittedName>
        <fullName evidence="1">Uncharacterized protein</fullName>
    </submittedName>
</protein>
<organism evidence="1 2">
    <name type="scientific">Oryza meyeriana var. granulata</name>
    <dbReference type="NCBI Taxonomy" id="110450"/>
    <lineage>
        <taxon>Eukaryota</taxon>
        <taxon>Viridiplantae</taxon>
        <taxon>Streptophyta</taxon>
        <taxon>Embryophyta</taxon>
        <taxon>Tracheophyta</taxon>
        <taxon>Spermatophyta</taxon>
        <taxon>Magnoliopsida</taxon>
        <taxon>Liliopsida</taxon>
        <taxon>Poales</taxon>
        <taxon>Poaceae</taxon>
        <taxon>BOP clade</taxon>
        <taxon>Oryzoideae</taxon>
        <taxon>Oryzeae</taxon>
        <taxon>Oryzinae</taxon>
        <taxon>Oryza</taxon>
        <taxon>Oryza meyeriana</taxon>
    </lineage>
</organism>
<evidence type="ECO:0000313" key="2">
    <source>
        <dbReference type="Proteomes" id="UP000479710"/>
    </source>
</evidence>
<reference evidence="1 2" key="1">
    <citation type="submission" date="2019-11" db="EMBL/GenBank/DDBJ databases">
        <title>Whole genome sequence of Oryza granulata.</title>
        <authorList>
            <person name="Li W."/>
        </authorList>
    </citation>
    <scope>NUCLEOTIDE SEQUENCE [LARGE SCALE GENOMIC DNA]</scope>
    <source>
        <strain evidence="2">cv. Menghai</strain>
        <tissue evidence="1">Leaf</tissue>
    </source>
</reference>
<accession>A0A6G1EEK7</accession>
<dbReference type="AlphaFoldDB" id="A0A6G1EEK7"/>
<keyword evidence="2" id="KW-1185">Reference proteome</keyword>
<evidence type="ECO:0000313" key="1">
    <source>
        <dbReference type="EMBL" id="KAF0923515.1"/>
    </source>
</evidence>
<proteinExistence type="predicted"/>
<dbReference type="EMBL" id="SPHZ02000003">
    <property type="protein sequence ID" value="KAF0923515.1"/>
    <property type="molecule type" value="Genomic_DNA"/>
</dbReference>
<sequence length="102" mass="11784">MSKWWSPFLNCTWWTADIIREATGGRHMNPTLDHAGQHPEVPCREHLRLDSPRRCRPTWIRTTAAWKRRAAVVPAWERRRLKPPRSCLDSHRAGAHAAAVTA</sequence>
<comment type="caution">
    <text evidence="1">The sequence shown here is derived from an EMBL/GenBank/DDBJ whole genome shotgun (WGS) entry which is preliminary data.</text>
</comment>
<gene>
    <name evidence="1" type="ORF">E2562_006399</name>
</gene>
<name>A0A6G1EEK7_9ORYZ</name>
<dbReference type="Proteomes" id="UP000479710">
    <property type="component" value="Unassembled WGS sequence"/>
</dbReference>